<evidence type="ECO:0000313" key="2">
    <source>
        <dbReference type="EMBL" id="GBQ67507.1"/>
    </source>
</evidence>
<name>A0ABQ0PGH6_9PROT</name>
<feature type="region of interest" description="Disordered" evidence="1">
    <location>
        <begin position="59"/>
        <end position="80"/>
    </location>
</feature>
<dbReference type="EMBL" id="BAQJ01000027">
    <property type="protein sequence ID" value="GBQ67507.1"/>
    <property type="molecule type" value="Genomic_DNA"/>
</dbReference>
<keyword evidence="3" id="KW-1185">Reference proteome</keyword>
<comment type="caution">
    <text evidence="2">The sequence shown here is derived from an EMBL/GenBank/DDBJ whole genome shotgun (WGS) entry which is preliminary data.</text>
</comment>
<reference evidence="2" key="1">
    <citation type="submission" date="2013-04" db="EMBL/GenBank/DDBJ databases">
        <title>The genome sequencing project of 58 acetic acid bacteria.</title>
        <authorList>
            <person name="Okamoto-Kainuma A."/>
            <person name="Ishikawa M."/>
            <person name="Umino S."/>
            <person name="Koizumi Y."/>
            <person name="Shiwa Y."/>
            <person name="Yoshikawa H."/>
            <person name="Matsutani M."/>
            <person name="Matsushita K."/>
        </authorList>
    </citation>
    <scope>NUCLEOTIDE SEQUENCE</scope>
    <source>
        <strain evidence="2">NRIC 0521</strain>
    </source>
</reference>
<accession>A0ABQ0PGH6</accession>
<gene>
    <name evidence="2" type="ORF">AA0521_1006</name>
</gene>
<evidence type="ECO:0000256" key="1">
    <source>
        <dbReference type="SAM" id="MobiDB-lite"/>
    </source>
</evidence>
<dbReference type="Proteomes" id="UP001061452">
    <property type="component" value="Unassembled WGS sequence"/>
</dbReference>
<sequence length="80" mass="8445">MSFVVGSQVVASLPDGSLRFLNAAAGCLVMDPAGRDDLSGERSPHRDYIHTYIVNVRQTQGRGTPAGMSAPARARSQGSE</sequence>
<organism evidence="2 3">
    <name type="scientific">Komagataeibacter intermedius NRIC 0521</name>
    <dbReference type="NCBI Taxonomy" id="1307934"/>
    <lineage>
        <taxon>Bacteria</taxon>
        <taxon>Pseudomonadati</taxon>
        <taxon>Pseudomonadota</taxon>
        <taxon>Alphaproteobacteria</taxon>
        <taxon>Acetobacterales</taxon>
        <taxon>Acetobacteraceae</taxon>
        <taxon>Komagataeibacter</taxon>
    </lineage>
</organism>
<protein>
    <submittedName>
        <fullName evidence="2">Uncharacterized protein</fullName>
    </submittedName>
</protein>
<evidence type="ECO:0000313" key="3">
    <source>
        <dbReference type="Proteomes" id="UP001061452"/>
    </source>
</evidence>
<proteinExistence type="predicted"/>